<dbReference type="GO" id="GO:0008270">
    <property type="term" value="F:zinc ion binding"/>
    <property type="evidence" value="ECO:0007669"/>
    <property type="project" value="UniProtKB-KW"/>
</dbReference>
<dbReference type="InterPro" id="IPR012337">
    <property type="entry name" value="RNaseH-like_sf"/>
</dbReference>
<comment type="caution">
    <text evidence="9">The sequence shown here is derived from an EMBL/GenBank/DDBJ whole genome shotgun (WGS) entry which is preliminary data.</text>
</comment>
<dbReference type="InterPro" id="IPR023827">
    <property type="entry name" value="Peptidase_S8_Asp-AS"/>
</dbReference>
<dbReference type="GO" id="GO:0003676">
    <property type="term" value="F:nucleic acid binding"/>
    <property type="evidence" value="ECO:0007669"/>
    <property type="project" value="InterPro"/>
</dbReference>
<protein>
    <submittedName>
        <fullName evidence="9">Bacillopeptidase F</fullName>
    </submittedName>
</protein>
<dbReference type="Proteomes" id="UP000198287">
    <property type="component" value="Unassembled WGS sequence"/>
</dbReference>
<feature type="compositionally biased region" description="Basic and acidic residues" evidence="6">
    <location>
        <begin position="321"/>
        <end position="332"/>
    </location>
</feature>
<evidence type="ECO:0000256" key="6">
    <source>
        <dbReference type="SAM" id="MobiDB-lite"/>
    </source>
</evidence>
<keyword evidence="10" id="KW-1185">Reference proteome</keyword>
<dbReference type="InterPro" id="IPR040676">
    <property type="entry name" value="DUF5641"/>
</dbReference>
<dbReference type="InterPro" id="IPR036397">
    <property type="entry name" value="RNaseH_sf"/>
</dbReference>
<evidence type="ECO:0000256" key="4">
    <source>
        <dbReference type="PROSITE-ProRule" id="PRU00047"/>
    </source>
</evidence>
<organism evidence="9 10">
    <name type="scientific">Folsomia candida</name>
    <name type="common">Springtail</name>
    <dbReference type="NCBI Taxonomy" id="158441"/>
    <lineage>
        <taxon>Eukaryota</taxon>
        <taxon>Metazoa</taxon>
        <taxon>Ecdysozoa</taxon>
        <taxon>Arthropoda</taxon>
        <taxon>Hexapoda</taxon>
        <taxon>Collembola</taxon>
        <taxon>Entomobryomorpha</taxon>
        <taxon>Isotomoidea</taxon>
        <taxon>Isotomidae</taxon>
        <taxon>Proisotominae</taxon>
        <taxon>Folsomia</taxon>
    </lineage>
</organism>
<dbReference type="PROSITE" id="PS50994">
    <property type="entry name" value="INTEGRASE"/>
    <property type="match status" value="1"/>
</dbReference>
<feature type="domain" description="Integrase catalytic" evidence="8">
    <location>
        <begin position="1050"/>
        <end position="1232"/>
    </location>
</feature>
<accession>A0A226DM58</accession>
<keyword evidence="3" id="KW-0720">Serine protease</keyword>
<dbReference type="PROSITE" id="PS00137">
    <property type="entry name" value="SUBTILASE_HIS"/>
    <property type="match status" value="1"/>
</dbReference>
<evidence type="ECO:0000256" key="2">
    <source>
        <dbReference type="ARBA" id="ARBA00022801"/>
    </source>
</evidence>
<gene>
    <name evidence="9" type="ORF">Fcan01_20233</name>
</gene>
<evidence type="ECO:0000256" key="1">
    <source>
        <dbReference type="ARBA" id="ARBA00022670"/>
    </source>
</evidence>
<dbReference type="InterPro" id="IPR036852">
    <property type="entry name" value="Peptidase_S8/S53_dom_sf"/>
</dbReference>
<feature type="compositionally biased region" description="Acidic residues" evidence="6">
    <location>
        <begin position="1359"/>
        <end position="1376"/>
    </location>
</feature>
<evidence type="ECO:0000256" key="5">
    <source>
        <dbReference type="PROSITE-ProRule" id="PRU01240"/>
    </source>
</evidence>
<dbReference type="PROSITE" id="PS00136">
    <property type="entry name" value="SUBTILASE_ASP"/>
    <property type="match status" value="1"/>
</dbReference>
<comment type="similarity">
    <text evidence="5">Belongs to the peptidase S8 family.</text>
</comment>
<dbReference type="PROSITE" id="PS50158">
    <property type="entry name" value="ZF_CCHC"/>
    <property type="match status" value="1"/>
</dbReference>
<evidence type="ECO:0000256" key="3">
    <source>
        <dbReference type="ARBA" id="ARBA00022825"/>
    </source>
</evidence>
<dbReference type="InterPro" id="IPR001878">
    <property type="entry name" value="Znf_CCHC"/>
</dbReference>
<dbReference type="SUPFAM" id="SSF52743">
    <property type="entry name" value="Subtilisin-like"/>
    <property type="match status" value="1"/>
</dbReference>
<feature type="region of interest" description="Disordered" evidence="6">
    <location>
        <begin position="321"/>
        <end position="342"/>
    </location>
</feature>
<feature type="domain" description="CCHC-type" evidence="7">
    <location>
        <begin position="393"/>
        <end position="408"/>
    </location>
</feature>
<dbReference type="GO" id="GO:0004252">
    <property type="term" value="F:serine-type endopeptidase activity"/>
    <property type="evidence" value="ECO:0007669"/>
    <property type="project" value="InterPro"/>
</dbReference>
<name>A0A226DM58_FOLCA</name>
<evidence type="ECO:0000259" key="7">
    <source>
        <dbReference type="PROSITE" id="PS50158"/>
    </source>
</evidence>
<dbReference type="Gene3D" id="1.10.340.70">
    <property type="match status" value="1"/>
</dbReference>
<keyword evidence="4" id="KW-0479">Metal-binding</keyword>
<dbReference type="GO" id="GO:0006508">
    <property type="term" value="P:proteolysis"/>
    <property type="evidence" value="ECO:0007669"/>
    <property type="project" value="UniProtKB-KW"/>
</dbReference>
<dbReference type="InterPro" id="IPR015500">
    <property type="entry name" value="Peptidase_S8_subtilisin-rel"/>
</dbReference>
<sequence length="1912" mass="213185">MDLERYKKARTPLRAMITKAVDKIEEEAVSDTPGMKTLHVLLKRLEQYSTDMDDLDQKILGKLLDIGVSEEDYEAEMMDIAKYRDKISGARWRIDTIGTQPHSDRSPTGSYDSVFSADSSKKKCFKLPKIQIPKFDGDLRSWLGWWSQFEKIDQDEDLHDSDKFQYLIQATEAKSEARSIISAFPPTGENYSAAIDSLKKRYGREGLQLQVYLRELLSLVIVNVTSKEKISLDTLYLKLRSHLRALKTLDLSNAEPDLYFYPLVESSLPAEVLRAWLRSPAVVQQDGKPSSKLEDLMSFLEKEVEGEQQISLAQSGFLGMRKSEGSRADQDHKKSRASQESGHQVTAAALYASEAKNKCIFCDKSNHPSQSCFGLKRMTIEEKNERMKAAQVCSKCLKKGHRSKECKSSVKFTTCGRSHHTSPCYGKKEDQSVQELAADVQTLTTSHTSALSKKTMSEEDKIVLRGTLLVKVFGPNNKMQRARVLIDPGSDASYIRQDLANTLKLKPSGKRMFHTEVFGGRMEVCERNEYLVKVGGLSGGSETLNMFSEVKICGECGPVPQGPWIQKLMKMKVYLSDTYDSGEIDILIGADHLGSIQTGRMIKLEGLTATETTVGWYLNGKVSVAKSQNLAAKSIVLATKAKDITALWELDALGITESPETTSQVEQDARVKAEFQKGLTGGNDGRYIVKLPWVSEVLPQPTNRAVAEKRLVGPTTKLISKNEFENYDSIFRAWEAEGIIEEVTGQDENSGGHYLPHRPVFKPESLTTPVRPVSDASCKIGKHPSLNQCLEKGPNMVGNRVRNILQLTKKEDWRHVPGKMNPADLPSRGCSPQELLESKWWEGPSWLRLPEEEWPHVVQDVHEEEVTAEKRKNASYAVSSNKPHVWEPRFTSYQKNVRITAYAIRILRGVKFPEIRSVIKLPELREAELYLWNLLQKRYFSDPKKIQVRVERSEDGLLRVKSKLEYKDDLKAFRNPILIPNECPLVYELILEVHRAFGHGGIQFTLTKLREKYWIPQSRRTVTKALRKCITCRKQDAKPLQVDPVALPEKRVTPGEVFTTTGVDLAGPLFLKDKTKVWVVLYTCAVYRCVTLDLVDSLDSESFIRSLQRFVMTHGRPETIYSDNGTNFVGAQNLFNKLDWAKIETKMRAKQIQWIFNPATAAWWGGWWERLVGSMKGLLRRMLGKAALTRDELVTCLSVAAATINERPLTVTTEDEEDLIPLTPSMFLKGTKMARFPEVEHVSGKDLQLRFKYVRKLQVDLQNRFRKEYLGQLVQKRGEKKTKDPQVGDIVLVGADNKKRFEWPLGRILKLNPGKDGKYRSAVVKTGRRVLSRPLQRLYPLEISTGNELSKPEKQESCENQDEVIGDEDPEVDDIDDTKIGDVVPEVVTKSGREVKKPQRYVAWFKNAPHESGFSRNRIRSNPDSKGFDSQNAGLGLGFEVGESGKSGSRIRIRIRDSNPESIPDSDSCGALLFLLLRFLNPTPMKSFLILAATIAVAMSGTVDPSLYFEIRTGSTFSAILELPQVMEQIEANPSLSSLSGDAKAISLVAALKGLTSATQSPFLTVASSLGLETRAFWGSNVIHVKGLNSQTLAVLAAIPGEFTIRKPAVVQIMPSLHVHKYNNLNKTVQWGVDKIRATEVWNLTQGEGVVVAVIDTGVNVGHVALTEAYAGAWKDPYYDTLEPTDIHGHGTHCTGTILGRENGVGVAPAAKWIACRGLNHLGWGYEYQLLTCAEWVLTANPTPHIVSNSWGGGSGETWYNAAISAWRAAGIIPVFAIGNNGPLCNTVISPGDQPNLISVGATTETDGLAWFSSRGPNAQGELKPDVSAPGEDILSCGTGRLPSHGGSYCTSAVRQPKVGDLTRFMTLLQATLPSPCCPILTGIVDFQEMEISRIMVSVTDASMWLLLLDFK</sequence>
<dbReference type="Pfam" id="PF00082">
    <property type="entry name" value="Peptidase_S8"/>
    <property type="match status" value="1"/>
</dbReference>
<dbReference type="InterPro" id="IPR022398">
    <property type="entry name" value="Peptidase_S8_His-AS"/>
</dbReference>
<dbReference type="Pfam" id="PF18701">
    <property type="entry name" value="DUF5641"/>
    <property type="match status" value="1"/>
</dbReference>
<reference evidence="9 10" key="1">
    <citation type="submission" date="2015-12" db="EMBL/GenBank/DDBJ databases">
        <title>The genome of Folsomia candida.</title>
        <authorList>
            <person name="Faddeeva A."/>
            <person name="Derks M.F."/>
            <person name="Anvar Y."/>
            <person name="Smit S."/>
            <person name="Van Straalen N."/>
            <person name="Roelofs D."/>
        </authorList>
    </citation>
    <scope>NUCLEOTIDE SEQUENCE [LARGE SCALE GENOMIC DNA]</scope>
    <source>
        <strain evidence="9 10">VU population</strain>
        <tissue evidence="9">Whole body</tissue>
    </source>
</reference>
<evidence type="ECO:0000259" key="8">
    <source>
        <dbReference type="PROSITE" id="PS50994"/>
    </source>
</evidence>
<dbReference type="SUPFAM" id="SSF53098">
    <property type="entry name" value="Ribonuclease H-like"/>
    <property type="match status" value="1"/>
</dbReference>
<dbReference type="InterPro" id="IPR041588">
    <property type="entry name" value="Integrase_H2C2"/>
</dbReference>
<evidence type="ECO:0000313" key="9">
    <source>
        <dbReference type="EMBL" id="OXA45306.1"/>
    </source>
</evidence>
<dbReference type="Gene3D" id="3.40.50.200">
    <property type="entry name" value="Peptidase S8/S53 domain"/>
    <property type="match status" value="1"/>
</dbReference>
<keyword evidence="2" id="KW-0378">Hydrolase</keyword>
<dbReference type="GO" id="GO:0015074">
    <property type="term" value="P:DNA integration"/>
    <property type="evidence" value="ECO:0007669"/>
    <property type="project" value="InterPro"/>
</dbReference>
<keyword evidence="4" id="KW-0862">Zinc</keyword>
<dbReference type="Gene3D" id="3.30.420.10">
    <property type="entry name" value="Ribonuclease H-like superfamily/Ribonuclease H"/>
    <property type="match status" value="1"/>
</dbReference>
<evidence type="ECO:0000313" key="10">
    <source>
        <dbReference type="Proteomes" id="UP000198287"/>
    </source>
</evidence>
<proteinExistence type="inferred from homology"/>
<dbReference type="PRINTS" id="PR00723">
    <property type="entry name" value="SUBTILISIN"/>
</dbReference>
<dbReference type="InterPro" id="IPR000209">
    <property type="entry name" value="Peptidase_S8/S53_dom"/>
</dbReference>
<dbReference type="Pfam" id="PF03564">
    <property type="entry name" value="DUF1759"/>
    <property type="match status" value="1"/>
</dbReference>
<dbReference type="Pfam" id="PF17921">
    <property type="entry name" value="Integrase_H2C2"/>
    <property type="match status" value="1"/>
</dbReference>
<dbReference type="InterPro" id="IPR001584">
    <property type="entry name" value="Integrase_cat-core"/>
</dbReference>
<dbReference type="OrthoDB" id="206201at2759"/>
<feature type="region of interest" description="Disordered" evidence="6">
    <location>
        <begin position="1343"/>
        <end position="1377"/>
    </location>
</feature>
<dbReference type="EMBL" id="LNIX01000018">
    <property type="protein sequence ID" value="OXA45306.1"/>
    <property type="molecule type" value="Genomic_DNA"/>
</dbReference>
<dbReference type="PANTHER" id="PTHR47331">
    <property type="entry name" value="PHD-TYPE DOMAIN-CONTAINING PROTEIN"/>
    <property type="match status" value="1"/>
</dbReference>
<keyword evidence="1" id="KW-0645">Protease</keyword>
<keyword evidence="4" id="KW-0863">Zinc-finger</keyword>
<comment type="caution">
    <text evidence="5">Lacks conserved residue(s) required for the propagation of feature annotation.</text>
</comment>
<dbReference type="PROSITE" id="PS51892">
    <property type="entry name" value="SUBTILASE"/>
    <property type="match status" value="1"/>
</dbReference>
<dbReference type="InterPro" id="IPR005312">
    <property type="entry name" value="DUF1759"/>
</dbReference>